<sequence length="363" mass="40955">MIMPDKGNVEGLVGYARRNFMVPIPQFPTWDAFNAFLEEQCRKRQCDRLRGESETIGERLLRDLAAMQSLPASPFDACDQASARVTAQSLVRYKTNDYSVPVAYGHQDVWVRGYVDKVVIGCRGEVIARHPRSWDREDVIFDPVHYLPLIERKINALDQAAPLQGWDLPEEFATLCRLMEGRMAKHGRREYVQVLRLLESFDMAWPGDRTRTMSGSTMKIEIPIPNMISLGGIKAYTDSDYYDRDSKDPVKRFHRGHHNMTAEEREKAAAAINENMKDEDEKTRKIANKILGAATARIMFEPVADIGDAAAWNIRTKELDVLTGATEFSLQVDVSAENEENKAVAKKLAQSVLDDCKGASVGE</sequence>
<keyword evidence="3" id="KW-1185">Reference proteome</keyword>
<dbReference type="Pfam" id="PF22483">
    <property type="entry name" value="Mu-transpos_C_2"/>
    <property type="match status" value="1"/>
</dbReference>
<evidence type="ECO:0000313" key="3">
    <source>
        <dbReference type="Proteomes" id="UP000295097"/>
    </source>
</evidence>
<gene>
    <name evidence="2" type="ORF">EDC90_1006101</name>
</gene>
<dbReference type="PANTHER" id="PTHR35004:SF7">
    <property type="entry name" value="INTEGRASE PROTEIN"/>
    <property type="match status" value="1"/>
</dbReference>
<dbReference type="AlphaFoldDB" id="A0A4R3NVU7"/>
<dbReference type="InterPro" id="IPR054353">
    <property type="entry name" value="IstA-like_C"/>
</dbReference>
<evidence type="ECO:0000313" key="2">
    <source>
        <dbReference type="EMBL" id="TCT41843.1"/>
    </source>
</evidence>
<feature type="domain" description="Transposase for insertion sequence element IS21-like C-terminal" evidence="1">
    <location>
        <begin position="70"/>
        <end position="142"/>
    </location>
</feature>
<accession>A0A4R3NVU7</accession>
<proteinExistence type="predicted"/>
<organism evidence="2 3">
    <name type="scientific">Martelella mediterranea</name>
    <dbReference type="NCBI Taxonomy" id="293089"/>
    <lineage>
        <taxon>Bacteria</taxon>
        <taxon>Pseudomonadati</taxon>
        <taxon>Pseudomonadota</taxon>
        <taxon>Alphaproteobacteria</taxon>
        <taxon>Hyphomicrobiales</taxon>
        <taxon>Aurantimonadaceae</taxon>
        <taxon>Martelella</taxon>
    </lineage>
</organism>
<comment type="caution">
    <text evidence="2">The sequence shown here is derived from an EMBL/GenBank/DDBJ whole genome shotgun (WGS) entry which is preliminary data.</text>
</comment>
<reference evidence="2 3" key="1">
    <citation type="submission" date="2019-03" db="EMBL/GenBank/DDBJ databases">
        <title>Freshwater and sediment microbial communities from various areas in North America, analyzing microbe dynamics in response to fracking.</title>
        <authorList>
            <person name="Lamendella R."/>
        </authorList>
    </citation>
    <scope>NUCLEOTIDE SEQUENCE [LARGE SCALE GENOMIC DNA]</scope>
    <source>
        <strain evidence="2 3">175.2</strain>
    </source>
</reference>
<dbReference type="Proteomes" id="UP000295097">
    <property type="component" value="Unassembled WGS sequence"/>
</dbReference>
<dbReference type="PANTHER" id="PTHR35004">
    <property type="entry name" value="TRANSPOSASE RV3428C-RELATED"/>
    <property type="match status" value="1"/>
</dbReference>
<name>A0A4R3NVU7_9HYPH</name>
<protein>
    <recommendedName>
        <fullName evidence="1">Transposase for insertion sequence element IS21-like C-terminal domain-containing protein</fullName>
    </recommendedName>
</protein>
<evidence type="ECO:0000259" key="1">
    <source>
        <dbReference type="Pfam" id="PF22483"/>
    </source>
</evidence>
<dbReference type="EMBL" id="SMAR01000006">
    <property type="protein sequence ID" value="TCT41843.1"/>
    <property type="molecule type" value="Genomic_DNA"/>
</dbReference>